<dbReference type="AlphaFoldDB" id="A0A7C3GKI5"/>
<keyword evidence="2" id="KW-0436">Ligase</keyword>
<dbReference type="Pfam" id="PF02875">
    <property type="entry name" value="Mur_ligase_C"/>
    <property type="match status" value="1"/>
</dbReference>
<dbReference type="PANTHER" id="PTHR23135">
    <property type="entry name" value="MUR LIGASE FAMILY MEMBER"/>
    <property type="match status" value="1"/>
</dbReference>
<gene>
    <name evidence="2" type="ORF">ENJ46_00220</name>
</gene>
<proteinExistence type="predicted"/>
<feature type="non-terminal residue" evidence="2">
    <location>
        <position position="1"/>
    </location>
</feature>
<comment type="caution">
    <text evidence="2">The sequence shown here is derived from an EMBL/GenBank/DDBJ whole genome shotgun (WGS) entry which is preliminary data.</text>
</comment>
<organism evidence="2">
    <name type="scientific">Hellea balneolensis</name>
    <dbReference type="NCBI Taxonomy" id="287478"/>
    <lineage>
        <taxon>Bacteria</taxon>
        <taxon>Pseudomonadati</taxon>
        <taxon>Pseudomonadota</taxon>
        <taxon>Alphaproteobacteria</taxon>
        <taxon>Maricaulales</taxon>
        <taxon>Robiginitomaculaceae</taxon>
        <taxon>Hellea</taxon>
    </lineage>
</organism>
<dbReference type="Gene3D" id="3.90.190.20">
    <property type="entry name" value="Mur ligase, C-terminal domain"/>
    <property type="match status" value="1"/>
</dbReference>
<name>A0A7C3GKI5_9PROT</name>
<evidence type="ECO:0000313" key="2">
    <source>
        <dbReference type="EMBL" id="HFB54318.1"/>
    </source>
</evidence>
<dbReference type="PANTHER" id="PTHR23135:SF4">
    <property type="entry name" value="UDP-N-ACETYLMURAMOYL-L-ALANYL-D-GLUTAMATE--2,6-DIAMINOPIMELATE LIGASE MURE HOMOLOG, CHLOROPLASTIC"/>
    <property type="match status" value="1"/>
</dbReference>
<reference evidence="2" key="1">
    <citation type="journal article" date="2020" name="mSystems">
        <title>Genome- and Community-Level Interaction Insights into Carbon Utilization and Element Cycling Functions of Hydrothermarchaeota in Hydrothermal Sediment.</title>
        <authorList>
            <person name="Zhou Z."/>
            <person name="Liu Y."/>
            <person name="Xu W."/>
            <person name="Pan J."/>
            <person name="Luo Z.H."/>
            <person name="Li M."/>
        </authorList>
    </citation>
    <scope>NUCLEOTIDE SEQUENCE [LARGE SCALE GENOMIC DNA]</scope>
    <source>
        <strain evidence="2">HyVt-489</strain>
    </source>
</reference>
<dbReference type="Proteomes" id="UP000886042">
    <property type="component" value="Unassembled WGS sequence"/>
</dbReference>
<dbReference type="SUPFAM" id="SSF53244">
    <property type="entry name" value="MurD-like peptide ligases, peptide-binding domain"/>
    <property type="match status" value="1"/>
</dbReference>
<accession>A0A7C3GKI5</accession>
<dbReference type="EMBL" id="DRMN01000016">
    <property type="protein sequence ID" value="HFB54318.1"/>
    <property type="molecule type" value="Genomic_DNA"/>
</dbReference>
<evidence type="ECO:0000259" key="1">
    <source>
        <dbReference type="Pfam" id="PF02875"/>
    </source>
</evidence>
<dbReference type="InterPro" id="IPR004101">
    <property type="entry name" value="Mur_ligase_C"/>
</dbReference>
<feature type="domain" description="Mur ligase C-terminal" evidence="1">
    <location>
        <begin position="15"/>
        <end position="139"/>
    </location>
</feature>
<dbReference type="InterPro" id="IPR036615">
    <property type="entry name" value="Mur_ligase_C_dom_sf"/>
</dbReference>
<dbReference type="GO" id="GO:0016881">
    <property type="term" value="F:acid-amino acid ligase activity"/>
    <property type="evidence" value="ECO:0007669"/>
    <property type="project" value="InterPro"/>
</dbReference>
<protein>
    <submittedName>
        <fullName evidence="2">UDP-N-acetylmuramoyl-L-alanyl-D-glutamate--2, 6-diaminopimelate ligase</fullName>
    </submittedName>
</protein>
<sequence length="164" mass="17302">DCALEALAHISGVAGRMETAGECANGAPVFVDFAHTPDGLEKLLRGLRPHTHGKIILVFGCGGDRDPDKRQKMGAIAAKLADTIIVTDDNPRTEDPAYIRASVLKGCPDAYESDDRAKAIELGLGLLAKNDCLVIAGKGHETGQIIGTKTIPFSDVAVVRELLS</sequence>